<evidence type="ECO:0000256" key="3">
    <source>
        <dbReference type="ARBA" id="ARBA00022670"/>
    </source>
</evidence>
<dbReference type="PRINTS" id="PR00786">
    <property type="entry name" value="NEPRILYSIN"/>
</dbReference>
<dbReference type="Proteomes" id="UP000032722">
    <property type="component" value="Chromosome"/>
</dbReference>
<evidence type="ECO:0000256" key="5">
    <source>
        <dbReference type="ARBA" id="ARBA00022801"/>
    </source>
</evidence>
<evidence type="ECO:0000313" key="10">
    <source>
        <dbReference type="EMBL" id="AKA50196.1"/>
    </source>
</evidence>
<dbReference type="AlphaFoldDB" id="A0A0D5ZK74"/>
<keyword evidence="6" id="KW-0862">Zinc</keyword>
<dbReference type="SUPFAM" id="SSF55486">
    <property type="entry name" value="Metalloproteases ('zincins'), catalytic domain"/>
    <property type="match status" value="1"/>
</dbReference>
<dbReference type="GO" id="GO:0004222">
    <property type="term" value="F:metalloendopeptidase activity"/>
    <property type="evidence" value="ECO:0007669"/>
    <property type="project" value="InterPro"/>
</dbReference>
<dbReference type="PANTHER" id="PTHR11733">
    <property type="entry name" value="ZINC METALLOPROTEASE FAMILY M13 NEPRILYSIN-RELATED"/>
    <property type="match status" value="1"/>
</dbReference>
<keyword evidence="7" id="KW-0482">Metalloprotease</keyword>
<comment type="cofactor">
    <cofactor evidence="1">
        <name>Zn(2+)</name>
        <dbReference type="ChEBI" id="CHEBI:29105"/>
    </cofactor>
</comment>
<organism evidence="11">
    <name type="scientific">Mycoplasmopsis gallinacea</name>
    <dbReference type="NCBI Taxonomy" id="29556"/>
    <lineage>
        <taxon>Bacteria</taxon>
        <taxon>Bacillati</taxon>
        <taxon>Mycoplasmatota</taxon>
        <taxon>Mycoplasmoidales</taxon>
        <taxon>Metamycoplasmataceae</taxon>
        <taxon>Mycoplasmopsis</taxon>
    </lineage>
</organism>
<dbReference type="InterPro" id="IPR000718">
    <property type="entry name" value="Peptidase_M13"/>
</dbReference>
<dbReference type="Gene3D" id="1.10.1380.10">
    <property type="entry name" value="Neutral endopeptidase , domain2"/>
    <property type="match status" value="1"/>
</dbReference>
<evidence type="ECO:0000256" key="7">
    <source>
        <dbReference type="ARBA" id="ARBA00023049"/>
    </source>
</evidence>
<accession>A0A0D5ZK74</accession>
<keyword evidence="5" id="KW-0378">Hydrolase</keyword>
<dbReference type="HOGENOM" id="CLU_006187_7_2_14"/>
<comment type="similarity">
    <text evidence="2">Belongs to the peptidase M13 family.</text>
</comment>
<dbReference type="Pfam" id="PF05649">
    <property type="entry name" value="Peptidase_M13_N"/>
    <property type="match status" value="1"/>
</dbReference>
<dbReference type="CDD" id="cd08662">
    <property type="entry name" value="M13"/>
    <property type="match status" value="1"/>
</dbReference>
<dbReference type="InterPro" id="IPR018497">
    <property type="entry name" value="Peptidase_M13_C"/>
</dbReference>
<dbReference type="InterPro" id="IPR024079">
    <property type="entry name" value="MetalloPept_cat_dom_sf"/>
</dbReference>
<evidence type="ECO:0000256" key="4">
    <source>
        <dbReference type="ARBA" id="ARBA00022723"/>
    </source>
</evidence>
<feature type="domain" description="Peptidase M13 N-terminal" evidence="9">
    <location>
        <begin position="6"/>
        <end position="385"/>
    </location>
</feature>
<dbReference type="InterPro" id="IPR042089">
    <property type="entry name" value="Peptidase_M13_dom_2"/>
</dbReference>
<gene>
    <name evidence="10" type="ORF">VO56_03050</name>
</gene>
<evidence type="ECO:0000256" key="1">
    <source>
        <dbReference type="ARBA" id="ARBA00001947"/>
    </source>
</evidence>
<dbReference type="PROSITE" id="PS51885">
    <property type="entry name" value="NEPRILYSIN"/>
    <property type="match status" value="1"/>
</dbReference>
<dbReference type="Pfam" id="PF01431">
    <property type="entry name" value="Peptidase_M13"/>
    <property type="match status" value="1"/>
</dbReference>
<dbReference type="GO" id="GO:0005886">
    <property type="term" value="C:plasma membrane"/>
    <property type="evidence" value="ECO:0007669"/>
    <property type="project" value="TreeGrafter"/>
</dbReference>
<dbReference type="Gene3D" id="3.40.390.10">
    <property type="entry name" value="Collagenase (Catalytic Domain)"/>
    <property type="match status" value="1"/>
</dbReference>
<dbReference type="KEGG" id="mgb:VO56_03050"/>
<sequence length="635" mass="74213">MKNELKNDFYNYVNKNWIKKRKIPKDLSSLSSYSELHLEIEKGLRKLVNDWVTGKKELPNNPQIHEMVKFYKMLKNTKMQTKLGWKPALEDLNFIESLNSWEDFNNNYFKVRKISSFLPYDFEVAEDFVNNKVYTLWFSEPNLLLPSKEYYSRKKEAKKILATVKEVAITLFRSLGKTKAEALKIIKNAFHVDKLLVDLKLSSAELHKVEVVYNPLDLKQISEKVHFFPVADNAEKLLKQKIDQIVVPNLKYLENIDDFYTNKVTFEQVRDLMYLRSVLAFARYLNPETRLTVFEIAKVLSGAEKPRSLSKWAYSFTLSFFNEPFSLYYGKANFTEESRKDVLRMIDKIVKVYQDRLSKNTWLTKETAQKAIRKLNKLRPMVGYPDYIYSYFDKFIVQTYKEGGSLASNISKFADIIEEHQLSLYKKEVDPNIWGMASFEVNAYFNPLSNVIVFPAGYLKAPFYDYNQNSSANYGGLGMTIGHEISHAFDNNGAQFDENGSFENWWTKEDYAAFKEKTKLMIDLFDGYETPFGKINGELTVSENIADQGGIISALEAARTESDFDIEKFFENYAYCERAITRKESAIQRLLTDPHSPAKERVNLQLRISKDFQDHYKIDKNDKMYADESEIFEIW</sequence>
<reference evidence="10 11" key="1">
    <citation type="journal article" date="2015" name="Genome Announc.">
        <title>Complete Genome Sequence of Mycoplasma meleagridis, a Possible Emerging Pathogen in Chickens.</title>
        <authorList>
            <person name="Abolnik C."/>
        </authorList>
    </citation>
    <scope>NUCLEOTIDE SEQUENCE [LARGE SCALE GENOMIC DNA]</scope>
    <source>
        <strain evidence="10 11">B2096 8B</strain>
    </source>
</reference>
<evidence type="ECO:0008006" key="12">
    <source>
        <dbReference type="Google" id="ProtNLM"/>
    </source>
</evidence>
<evidence type="ECO:0000259" key="8">
    <source>
        <dbReference type="Pfam" id="PF01431"/>
    </source>
</evidence>
<proteinExistence type="inferred from homology"/>
<dbReference type="PANTHER" id="PTHR11733:SF167">
    <property type="entry name" value="FI17812P1-RELATED"/>
    <property type="match status" value="1"/>
</dbReference>
<name>A0A0D5ZK74_9BACT</name>
<dbReference type="GO" id="GO:0046872">
    <property type="term" value="F:metal ion binding"/>
    <property type="evidence" value="ECO:0007669"/>
    <property type="project" value="UniProtKB-KW"/>
</dbReference>
<dbReference type="EMBL" id="CP011021">
    <property type="protein sequence ID" value="AKA50196.1"/>
    <property type="molecule type" value="Genomic_DNA"/>
</dbReference>
<dbReference type="PATRIC" id="fig|29556.3.peg.602"/>
<keyword evidence="3" id="KW-0645">Protease</keyword>
<dbReference type="InterPro" id="IPR008753">
    <property type="entry name" value="Peptidase_M13_N"/>
</dbReference>
<evidence type="ECO:0000313" key="11">
    <source>
        <dbReference type="Proteomes" id="UP000032722"/>
    </source>
</evidence>
<evidence type="ECO:0000259" key="9">
    <source>
        <dbReference type="Pfam" id="PF05649"/>
    </source>
</evidence>
<dbReference type="GO" id="GO:0016485">
    <property type="term" value="P:protein processing"/>
    <property type="evidence" value="ECO:0007669"/>
    <property type="project" value="TreeGrafter"/>
</dbReference>
<protein>
    <recommendedName>
        <fullName evidence="12">Neutral endopeptidase</fullName>
    </recommendedName>
</protein>
<evidence type="ECO:0000256" key="6">
    <source>
        <dbReference type="ARBA" id="ARBA00022833"/>
    </source>
</evidence>
<feature type="domain" description="Peptidase M13 C-terminal" evidence="8">
    <location>
        <begin position="442"/>
        <end position="628"/>
    </location>
</feature>
<keyword evidence="4" id="KW-0479">Metal-binding</keyword>
<evidence type="ECO:0000256" key="2">
    <source>
        <dbReference type="ARBA" id="ARBA00007357"/>
    </source>
</evidence>